<dbReference type="InterPro" id="IPR050583">
    <property type="entry name" value="Mycobacterial_A85_antigen"/>
</dbReference>
<accession>A0A1W2DW02</accession>
<dbReference type="SUPFAM" id="SSF53474">
    <property type="entry name" value="alpha/beta-Hydrolases"/>
    <property type="match status" value="1"/>
</dbReference>
<dbReference type="PROSITE" id="PS51166">
    <property type="entry name" value="CBM20"/>
    <property type="match status" value="1"/>
</dbReference>
<dbReference type="EMBL" id="FWXT01000004">
    <property type="protein sequence ID" value="SMD01664.1"/>
    <property type="molecule type" value="Genomic_DNA"/>
</dbReference>
<dbReference type="InterPro" id="IPR013784">
    <property type="entry name" value="Carb-bd-like_fold"/>
</dbReference>
<keyword evidence="3" id="KW-1185">Reference proteome</keyword>
<dbReference type="Gene3D" id="3.40.50.1820">
    <property type="entry name" value="alpha/beta hydrolase"/>
    <property type="match status" value="1"/>
</dbReference>
<dbReference type="RefSeq" id="WP_084240920.1">
    <property type="nucleotide sequence ID" value="NZ_FWXT01000004.1"/>
</dbReference>
<dbReference type="Pfam" id="PF00686">
    <property type="entry name" value="CBM_20"/>
    <property type="match status" value="1"/>
</dbReference>
<organism evidence="2 3">
    <name type="scientific">Pedobacter africanus</name>
    <dbReference type="NCBI Taxonomy" id="151894"/>
    <lineage>
        <taxon>Bacteria</taxon>
        <taxon>Pseudomonadati</taxon>
        <taxon>Bacteroidota</taxon>
        <taxon>Sphingobacteriia</taxon>
        <taxon>Sphingobacteriales</taxon>
        <taxon>Sphingobacteriaceae</taxon>
        <taxon>Pedobacter</taxon>
    </lineage>
</organism>
<sequence>MSKSIVFTMHLLLGLLFLDNPSLAQQVKLSIKVVTPFKTAAGDSLVIIGDQPLWGNWMYPRSKKMDRLNDSTWVQELSLPKNTKVNFKVTRGSYYREALYNNNGQIPAATSLTLSNDTLVTLRPSSWNDIYQRSITGTVRYFHNFSSPLLKYTRNVVVWLPPSYFKQPNKKYPVLYAHDGQNIFDHTNGAGGEWHMDETADSLMRKGKIEEFIIVGIANTKDRWVEYSGTPEGMNYIRFIATELKPFIDKEFSTLKDKANTAAIGSSMGGLISFYMVWQYPEVFSKAACLSSGFYFDDGHMLEKAEKGTARLNGSRIYLDCGGLDLDKDFLPANEQMNRILSRNSAIRLKYQYFPKDKHNEQAWSERLSIPLIFLFGKAPLN</sequence>
<dbReference type="STRING" id="151894.SAMN04488524_4143"/>
<reference evidence="3" key="1">
    <citation type="submission" date="2017-04" db="EMBL/GenBank/DDBJ databases">
        <authorList>
            <person name="Varghese N."/>
            <person name="Submissions S."/>
        </authorList>
    </citation>
    <scope>NUCLEOTIDE SEQUENCE [LARGE SCALE GENOMIC DNA]</scope>
    <source>
        <strain evidence="3">DSM 12126</strain>
    </source>
</reference>
<dbReference type="GO" id="GO:2001070">
    <property type="term" value="F:starch binding"/>
    <property type="evidence" value="ECO:0007669"/>
    <property type="project" value="InterPro"/>
</dbReference>
<dbReference type="Pfam" id="PF00756">
    <property type="entry name" value="Esterase"/>
    <property type="match status" value="1"/>
</dbReference>
<evidence type="ECO:0000259" key="1">
    <source>
        <dbReference type="PROSITE" id="PS51166"/>
    </source>
</evidence>
<protein>
    <submittedName>
        <fullName evidence="2">Enterochelin esterase</fullName>
    </submittedName>
</protein>
<dbReference type="PANTHER" id="PTHR48098">
    <property type="entry name" value="ENTEROCHELIN ESTERASE-RELATED"/>
    <property type="match status" value="1"/>
</dbReference>
<gene>
    <name evidence="2" type="ORF">SAMN04488524_4143</name>
</gene>
<feature type="domain" description="CBM20" evidence="1">
    <location>
        <begin position="21"/>
        <end position="129"/>
    </location>
</feature>
<dbReference type="SMART" id="SM01065">
    <property type="entry name" value="CBM_2"/>
    <property type="match status" value="1"/>
</dbReference>
<dbReference type="Proteomes" id="UP000192756">
    <property type="component" value="Unassembled WGS sequence"/>
</dbReference>
<dbReference type="Gene3D" id="2.60.40.10">
    <property type="entry name" value="Immunoglobulins"/>
    <property type="match status" value="1"/>
</dbReference>
<dbReference type="OrthoDB" id="9803578at2"/>
<evidence type="ECO:0000313" key="2">
    <source>
        <dbReference type="EMBL" id="SMD01664.1"/>
    </source>
</evidence>
<evidence type="ECO:0000313" key="3">
    <source>
        <dbReference type="Proteomes" id="UP000192756"/>
    </source>
</evidence>
<proteinExistence type="predicted"/>
<dbReference type="InterPro" id="IPR013783">
    <property type="entry name" value="Ig-like_fold"/>
</dbReference>
<dbReference type="InterPro" id="IPR000801">
    <property type="entry name" value="Esterase-like"/>
</dbReference>
<dbReference type="InterPro" id="IPR029058">
    <property type="entry name" value="AB_hydrolase_fold"/>
</dbReference>
<name>A0A1W2DW02_9SPHI</name>
<dbReference type="SUPFAM" id="SSF49452">
    <property type="entry name" value="Starch-binding domain-like"/>
    <property type="match status" value="1"/>
</dbReference>
<dbReference type="InterPro" id="IPR002044">
    <property type="entry name" value="CBM20"/>
</dbReference>
<dbReference type="PANTHER" id="PTHR48098:SF6">
    <property type="entry name" value="FERRI-BACILLIBACTIN ESTERASE BESA"/>
    <property type="match status" value="1"/>
</dbReference>
<dbReference type="AlphaFoldDB" id="A0A1W2DW02"/>